<dbReference type="Proteomes" id="UP000008177">
    <property type="component" value="Unplaced contigs"/>
</dbReference>
<dbReference type="AlphaFoldDB" id="G2XPH2"/>
<dbReference type="STRING" id="999810.G2XPH2"/>
<reference evidence="3" key="1">
    <citation type="journal article" date="2011" name="PLoS Genet.">
        <title>Genomic analysis of the necrotrophic fungal pathogens Sclerotinia sclerotiorum and Botrytis cinerea.</title>
        <authorList>
            <person name="Amselem J."/>
            <person name="Cuomo C.A."/>
            <person name="van Kan J.A."/>
            <person name="Viaud M."/>
            <person name="Benito E.P."/>
            <person name="Couloux A."/>
            <person name="Coutinho P.M."/>
            <person name="de Vries R.P."/>
            <person name="Dyer P.S."/>
            <person name="Fillinger S."/>
            <person name="Fournier E."/>
            <person name="Gout L."/>
            <person name="Hahn M."/>
            <person name="Kohn L."/>
            <person name="Lapalu N."/>
            <person name="Plummer K.M."/>
            <person name="Pradier J.M."/>
            <person name="Quevillon E."/>
            <person name="Sharon A."/>
            <person name="Simon A."/>
            <person name="ten Have A."/>
            <person name="Tudzynski B."/>
            <person name="Tudzynski P."/>
            <person name="Wincker P."/>
            <person name="Andrew M."/>
            <person name="Anthouard V."/>
            <person name="Beever R.E."/>
            <person name="Beffa R."/>
            <person name="Benoit I."/>
            <person name="Bouzid O."/>
            <person name="Brault B."/>
            <person name="Chen Z."/>
            <person name="Choquer M."/>
            <person name="Collemare J."/>
            <person name="Cotton P."/>
            <person name="Danchin E.G."/>
            <person name="Da Silva C."/>
            <person name="Gautier A."/>
            <person name="Giraud C."/>
            <person name="Giraud T."/>
            <person name="Gonzalez C."/>
            <person name="Grossetete S."/>
            <person name="Guldener U."/>
            <person name="Henrissat B."/>
            <person name="Howlett B.J."/>
            <person name="Kodira C."/>
            <person name="Kretschmer M."/>
            <person name="Lappartient A."/>
            <person name="Leroch M."/>
            <person name="Levis C."/>
            <person name="Mauceli E."/>
            <person name="Neuveglise C."/>
            <person name="Oeser B."/>
            <person name="Pearson M."/>
            <person name="Poulain J."/>
            <person name="Poussereau N."/>
            <person name="Quesneville H."/>
            <person name="Rascle C."/>
            <person name="Schumacher J."/>
            <person name="Segurens B."/>
            <person name="Sexton A."/>
            <person name="Silva E."/>
            <person name="Sirven C."/>
            <person name="Soanes D.M."/>
            <person name="Talbot N.J."/>
            <person name="Templeton M."/>
            <person name="Yandava C."/>
            <person name="Yarden O."/>
            <person name="Zeng Q."/>
            <person name="Rollins J.A."/>
            <person name="Lebrun M.H."/>
            <person name="Dickman M."/>
        </authorList>
    </citation>
    <scope>NUCLEOTIDE SEQUENCE [LARGE SCALE GENOMIC DNA]</scope>
    <source>
        <strain evidence="3">T4</strain>
    </source>
</reference>
<dbReference type="InParanoid" id="G2XPH2"/>
<evidence type="ECO:0000313" key="2">
    <source>
        <dbReference type="EMBL" id="CCD42778.1"/>
    </source>
</evidence>
<dbReference type="HOGENOM" id="CLU_1731182_0_0_1"/>
<accession>G2XPH2</accession>
<name>G2XPH2_BOTF4</name>
<evidence type="ECO:0000313" key="3">
    <source>
        <dbReference type="Proteomes" id="UP000008177"/>
    </source>
</evidence>
<proteinExistence type="predicted"/>
<feature type="region of interest" description="Disordered" evidence="1">
    <location>
        <begin position="69"/>
        <end position="107"/>
    </location>
</feature>
<dbReference type="EMBL" id="FQ790248">
    <property type="protein sequence ID" value="CCD42778.1"/>
    <property type="molecule type" value="Genomic_DNA"/>
</dbReference>
<gene>
    <name evidence="2" type="ORF">BofuT4_P073900.1</name>
</gene>
<evidence type="ECO:0000256" key="1">
    <source>
        <dbReference type="SAM" id="MobiDB-lite"/>
    </source>
</evidence>
<feature type="compositionally biased region" description="Basic and acidic residues" evidence="1">
    <location>
        <begin position="73"/>
        <end position="106"/>
    </location>
</feature>
<protein>
    <submittedName>
        <fullName evidence="2">Uncharacterized protein</fullName>
    </submittedName>
</protein>
<sequence>MRASLRSGTSSKIAVVHKSRSELSNASRVTINATYEAGDLLSSKTTSSTVVTGALIRLSTNLESIISQYQTNEKNDVPKGKERSQSEELAEGDHQEQRHIDVRGPELDGELVLTKRDSDSKEVEFCVNDGGEYNTCVRIGWGVEEGWREVV</sequence>
<organism evidence="2 3">
    <name type="scientific">Botryotinia fuckeliana (strain T4)</name>
    <name type="common">Noble rot fungus</name>
    <name type="synonym">Botrytis cinerea</name>
    <dbReference type="NCBI Taxonomy" id="999810"/>
    <lineage>
        <taxon>Eukaryota</taxon>
        <taxon>Fungi</taxon>
        <taxon>Dikarya</taxon>
        <taxon>Ascomycota</taxon>
        <taxon>Pezizomycotina</taxon>
        <taxon>Leotiomycetes</taxon>
        <taxon>Helotiales</taxon>
        <taxon>Sclerotiniaceae</taxon>
        <taxon>Botrytis</taxon>
    </lineage>
</organism>
<dbReference type="OrthoDB" id="4851849at2759"/>